<dbReference type="RefSeq" id="WP_146307336.1">
    <property type="nucleotide sequence ID" value="NZ_VOHS01000034.1"/>
</dbReference>
<keyword evidence="1" id="KW-0596">Phosphopantetheine</keyword>
<reference evidence="4 5" key="1">
    <citation type="submission" date="2019-08" db="EMBL/GenBank/DDBJ databases">
        <title>Whole genome sequencing of chitin degrading bacteria Chitinophaga pinensis YS16.</title>
        <authorList>
            <person name="Singh R.P."/>
            <person name="Manchanda G."/>
            <person name="Maurya I.K."/>
            <person name="Joshi N.K."/>
            <person name="Srivastava A.K."/>
        </authorList>
    </citation>
    <scope>NUCLEOTIDE SEQUENCE [LARGE SCALE GENOMIC DNA]</scope>
    <source>
        <strain evidence="4 5">YS-16</strain>
    </source>
</reference>
<dbReference type="InterPro" id="IPR001227">
    <property type="entry name" value="Ac_transferase_dom_sf"/>
</dbReference>
<organism evidence="4 5">
    <name type="scientific">Chitinophaga pinensis</name>
    <dbReference type="NCBI Taxonomy" id="79329"/>
    <lineage>
        <taxon>Bacteria</taxon>
        <taxon>Pseudomonadati</taxon>
        <taxon>Bacteroidota</taxon>
        <taxon>Chitinophagia</taxon>
        <taxon>Chitinophagales</taxon>
        <taxon>Chitinophagaceae</taxon>
        <taxon>Chitinophaga</taxon>
    </lineage>
</organism>
<dbReference type="PANTHER" id="PTHR43775:SF37">
    <property type="entry name" value="SI:DKEY-61P9.11"/>
    <property type="match status" value="1"/>
</dbReference>
<dbReference type="Proteomes" id="UP000318815">
    <property type="component" value="Unassembled WGS sequence"/>
</dbReference>
<dbReference type="Pfam" id="PF00698">
    <property type="entry name" value="Acyl_transf_1"/>
    <property type="match status" value="1"/>
</dbReference>
<gene>
    <name evidence="4" type="ORF">FEF09_23300</name>
</gene>
<dbReference type="EMBL" id="VOHS01000034">
    <property type="protein sequence ID" value="TWV96298.1"/>
    <property type="molecule type" value="Genomic_DNA"/>
</dbReference>
<keyword evidence="5" id="KW-1185">Reference proteome</keyword>
<evidence type="ECO:0000313" key="5">
    <source>
        <dbReference type="Proteomes" id="UP000318815"/>
    </source>
</evidence>
<keyword evidence="2" id="KW-0597">Phosphoprotein</keyword>
<dbReference type="GO" id="GO:0004312">
    <property type="term" value="F:fatty acid synthase activity"/>
    <property type="evidence" value="ECO:0007669"/>
    <property type="project" value="TreeGrafter"/>
</dbReference>
<protein>
    <submittedName>
        <fullName evidence="4">Acyltransferase domain-containing protein</fullName>
    </submittedName>
</protein>
<evidence type="ECO:0000256" key="1">
    <source>
        <dbReference type="ARBA" id="ARBA00022450"/>
    </source>
</evidence>
<sequence>MPAIVFLFAGQGCQYYNMGAELFNTNVHFRNTLLTLDKEVRKMMGASVVEYIYDKYHHREDTFDDIRFTNPAIFMVQYAMARYLQEEMHMRPDCVLGSNLGETVAAAVSGAVRPVDMLYALIEQARIIEQQCCKGGMITILGDPAMYDSIPLLRDNAAIIAVNYEGHFTLSASQGALIAIQAYLDGKGLPYSVLPVKYPFHNLLLDSARDQFLNTLRHVGFAQPLITFFSGVQARQISKVDATYFWDAVREPIRFTAAVNQLEESGPCFYVDCSPSGSCNHLLTKILSPSSSSTRHMIMNPFGQELKNLKLLVQQRQALSLYS</sequence>
<evidence type="ECO:0000259" key="3">
    <source>
        <dbReference type="SMART" id="SM00827"/>
    </source>
</evidence>
<evidence type="ECO:0000313" key="4">
    <source>
        <dbReference type="EMBL" id="TWV96298.1"/>
    </source>
</evidence>
<comment type="caution">
    <text evidence="4">The sequence shown here is derived from an EMBL/GenBank/DDBJ whole genome shotgun (WGS) entry which is preliminary data.</text>
</comment>
<dbReference type="SMART" id="SM00827">
    <property type="entry name" value="PKS_AT"/>
    <property type="match status" value="1"/>
</dbReference>
<feature type="domain" description="Malonyl-CoA:ACP transacylase (MAT)" evidence="3">
    <location>
        <begin position="7"/>
        <end position="297"/>
    </location>
</feature>
<dbReference type="InterPro" id="IPR016035">
    <property type="entry name" value="Acyl_Trfase/lysoPLipase"/>
</dbReference>
<evidence type="ECO:0000256" key="2">
    <source>
        <dbReference type="ARBA" id="ARBA00022553"/>
    </source>
</evidence>
<dbReference type="GO" id="GO:0006633">
    <property type="term" value="P:fatty acid biosynthetic process"/>
    <property type="evidence" value="ECO:0007669"/>
    <property type="project" value="TreeGrafter"/>
</dbReference>
<dbReference type="InterPro" id="IPR050091">
    <property type="entry name" value="PKS_NRPS_Biosynth_Enz"/>
</dbReference>
<dbReference type="AlphaFoldDB" id="A0A5C6LMR3"/>
<proteinExistence type="predicted"/>
<dbReference type="OrthoDB" id="9805460at2"/>
<dbReference type="InterPro" id="IPR014043">
    <property type="entry name" value="Acyl_transferase_dom"/>
</dbReference>
<name>A0A5C6LMR3_9BACT</name>
<dbReference type="SUPFAM" id="SSF52151">
    <property type="entry name" value="FabD/lysophospholipase-like"/>
    <property type="match status" value="1"/>
</dbReference>
<dbReference type="Gene3D" id="3.40.366.10">
    <property type="entry name" value="Malonyl-Coenzyme A Acyl Carrier Protein, domain 2"/>
    <property type="match status" value="1"/>
</dbReference>
<keyword evidence="4" id="KW-0808">Transferase</keyword>
<keyword evidence="4" id="KW-0012">Acyltransferase</keyword>
<accession>A0A5C6LMR3</accession>
<dbReference type="PANTHER" id="PTHR43775">
    <property type="entry name" value="FATTY ACID SYNTHASE"/>
    <property type="match status" value="1"/>
</dbReference>